<gene>
    <name evidence="2" type="ORF">PLEPLA_LOCUS16973</name>
</gene>
<proteinExistence type="predicted"/>
<comment type="caution">
    <text evidence="2">The sequence shown here is derived from an EMBL/GenBank/DDBJ whole genome shotgun (WGS) entry which is preliminary data.</text>
</comment>
<accession>A0A9N7UFA8</accession>
<name>A0A9N7UFA8_PLEPL</name>
<keyword evidence="3" id="KW-1185">Reference proteome</keyword>
<feature type="compositionally biased region" description="Basic residues" evidence="1">
    <location>
        <begin position="28"/>
        <end position="45"/>
    </location>
</feature>
<sequence length="138" mass="15267">MERPPLTLGRTGGRKKERERMMKEKKGMKMRKRGRGGRGGVRKRRKEEEGGGPFEASHQMGLNSRRDTISLSSTYLLPSPRYLTHTSFHPSILPYLPICPGSVLCLPAATSVPPSFHAVTMAADRRPEGREAFSSGSS</sequence>
<feature type="region of interest" description="Disordered" evidence="1">
    <location>
        <begin position="1"/>
        <end position="63"/>
    </location>
</feature>
<dbReference type="EMBL" id="CADEAL010001108">
    <property type="protein sequence ID" value="CAB1428998.1"/>
    <property type="molecule type" value="Genomic_DNA"/>
</dbReference>
<reference evidence="2" key="1">
    <citation type="submission" date="2020-03" db="EMBL/GenBank/DDBJ databases">
        <authorList>
            <person name="Weist P."/>
        </authorList>
    </citation>
    <scope>NUCLEOTIDE SEQUENCE</scope>
</reference>
<evidence type="ECO:0000313" key="2">
    <source>
        <dbReference type="EMBL" id="CAB1428998.1"/>
    </source>
</evidence>
<organism evidence="2 3">
    <name type="scientific">Pleuronectes platessa</name>
    <name type="common">European plaice</name>
    <dbReference type="NCBI Taxonomy" id="8262"/>
    <lineage>
        <taxon>Eukaryota</taxon>
        <taxon>Metazoa</taxon>
        <taxon>Chordata</taxon>
        <taxon>Craniata</taxon>
        <taxon>Vertebrata</taxon>
        <taxon>Euteleostomi</taxon>
        <taxon>Actinopterygii</taxon>
        <taxon>Neopterygii</taxon>
        <taxon>Teleostei</taxon>
        <taxon>Neoteleostei</taxon>
        <taxon>Acanthomorphata</taxon>
        <taxon>Carangaria</taxon>
        <taxon>Pleuronectiformes</taxon>
        <taxon>Pleuronectoidei</taxon>
        <taxon>Pleuronectidae</taxon>
        <taxon>Pleuronectes</taxon>
    </lineage>
</organism>
<dbReference type="Proteomes" id="UP001153269">
    <property type="component" value="Unassembled WGS sequence"/>
</dbReference>
<evidence type="ECO:0000256" key="1">
    <source>
        <dbReference type="SAM" id="MobiDB-lite"/>
    </source>
</evidence>
<feature type="compositionally biased region" description="Basic and acidic residues" evidence="1">
    <location>
        <begin position="14"/>
        <end position="27"/>
    </location>
</feature>
<dbReference type="AlphaFoldDB" id="A0A9N7UFA8"/>
<evidence type="ECO:0000313" key="3">
    <source>
        <dbReference type="Proteomes" id="UP001153269"/>
    </source>
</evidence>
<protein>
    <submittedName>
        <fullName evidence="2">Uncharacterized protein</fullName>
    </submittedName>
</protein>